<evidence type="ECO:0000313" key="2">
    <source>
        <dbReference type="EMBL" id="MBM0106198.1"/>
    </source>
</evidence>
<dbReference type="EMBL" id="JAEVLS010000003">
    <property type="protein sequence ID" value="MBM0106198.1"/>
    <property type="molecule type" value="Genomic_DNA"/>
</dbReference>
<gene>
    <name evidence="2" type="ORF">JM946_15810</name>
</gene>
<keyword evidence="3" id="KW-1185">Reference proteome</keyword>
<feature type="chain" id="PRO_5045794650" description="TIGR03016 family PEP-CTERM system-associated outer membrane protein" evidence="1">
    <location>
        <begin position="28"/>
        <end position="440"/>
    </location>
</feature>
<sequence length="440" mass="48405">MGKLGRTRAVGSVAGVMAVLLSSAAHAELQAMLEAGVGHSDNIVRAEVDEVEETIGTIGLQLDWLERTRRIDGEATVDLSYYEYLDNTFESEVVGTANGSLAVAILPERLQWIFEDSFGQAQDDPFAPATPETREDLNYFSTGPDLTVRFGSAGFTRLFGRWSSTTYETSPLDATRTTGGIAFGRRSSPRSELSLNGIAESIDFDSDLNADYDRKSAFISWRVDASRTLLTTEVGYTWLDRDGSDDTTGSALVNIVVTRDLSASSALLLTLGSQLGDTGDSLRSALTGNVVGVGSQITATADPFENRVVSLEYRFRRSRTGFALGASYNDDEYQTQTQFDRTRYVYNAAFSRRLTGTLELELGAALNSEDFVNTGIETDELRFDAGLNWRAFRTLGFRFLVERYVRETADGSGEFQENRAFLTLAYYWGERDATALGGFR</sequence>
<protein>
    <recommendedName>
        <fullName evidence="4">TIGR03016 family PEP-CTERM system-associated outer membrane protein</fullName>
    </recommendedName>
</protein>
<reference evidence="2 3" key="1">
    <citation type="journal article" date="2021" name="Int. J. Syst. Evol. Microbiol.">
        <title>Steroidobacter gossypii sp. nov., isolated from soil of cotton cropping field.</title>
        <authorList>
            <person name="Huang R."/>
            <person name="Yang S."/>
            <person name="Zhen C."/>
            <person name="Liu W."/>
        </authorList>
    </citation>
    <scope>NUCLEOTIDE SEQUENCE [LARGE SCALE GENOMIC DNA]</scope>
    <source>
        <strain evidence="2 3">S1-65</strain>
    </source>
</reference>
<evidence type="ECO:0000313" key="3">
    <source>
        <dbReference type="Proteomes" id="UP000661077"/>
    </source>
</evidence>
<keyword evidence="1" id="KW-0732">Signal</keyword>
<dbReference type="Proteomes" id="UP000661077">
    <property type="component" value="Unassembled WGS sequence"/>
</dbReference>
<dbReference type="SUPFAM" id="SSF56935">
    <property type="entry name" value="Porins"/>
    <property type="match status" value="1"/>
</dbReference>
<evidence type="ECO:0008006" key="4">
    <source>
        <dbReference type="Google" id="ProtNLM"/>
    </source>
</evidence>
<comment type="caution">
    <text evidence="2">The sequence shown here is derived from an EMBL/GenBank/DDBJ whole genome shotgun (WGS) entry which is preliminary data.</text>
</comment>
<feature type="signal peptide" evidence="1">
    <location>
        <begin position="1"/>
        <end position="27"/>
    </location>
</feature>
<evidence type="ECO:0000256" key="1">
    <source>
        <dbReference type="SAM" id="SignalP"/>
    </source>
</evidence>
<name>A0ABS1WZ01_9GAMM</name>
<organism evidence="2 3">
    <name type="scientific">Steroidobacter gossypii</name>
    <dbReference type="NCBI Taxonomy" id="2805490"/>
    <lineage>
        <taxon>Bacteria</taxon>
        <taxon>Pseudomonadati</taxon>
        <taxon>Pseudomonadota</taxon>
        <taxon>Gammaproteobacteria</taxon>
        <taxon>Steroidobacterales</taxon>
        <taxon>Steroidobacteraceae</taxon>
        <taxon>Steroidobacter</taxon>
    </lineage>
</organism>
<accession>A0ABS1WZ01</accession>
<proteinExistence type="predicted"/>
<dbReference type="RefSeq" id="WP_203168310.1">
    <property type="nucleotide sequence ID" value="NZ_JAEVLS010000003.1"/>
</dbReference>